<dbReference type="GO" id="GO:0003723">
    <property type="term" value="F:RNA binding"/>
    <property type="evidence" value="ECO:0007669"/>
    <property type="project" value="UniProtKB-KW"/>
</dbReference>
<dbReference type="HOGENOM" id="CLU_087843_5_0_14"/>
<dbReference type="InterPro" id="IPR006027">
    <property type="entry name" value="NusB_RsmB_TIM44"/>
</dbReference>
<protein>
    <recommendedName>
        <fullName evidence="2">NusB/RsmB/TIM44 domain-containing protein</fullName>
    </recommendedName>
</protein>
<dbReference type="EMBL" id="AL445563">
    <property type="protein sequence ID" value="CAC13342.1"/>
    <property type="molecule type" value="Genomic_DNA"/>
</dbReference>
<reference evidence="3 4" key="1">
    <citation type="journal article" date="2001" name="Nucleic Acids Res.">
        <title>The complete genome sequence of the murine respiratory pathogen Mycoplasma pulmonis.</title>
        <authorList>
            <person name="Chambaud I."/>
            <person name="Heilig R."/>
            <person name="Ferris S."/>
            <person name="Barbe V."/>
            <person name="Samson D."/>
            <person name="Galisson F."/>
            <person name="Moszer I."/>
            <person name="Dybvig K."/>
            <person name="Wroblewski H."/>
            <person name="Viari A."/>
            <person name="Rocha E.P.C."/>
            <person name="Blanchard A."/>
        </authorList>
    </citation>
    <scope>NUCLEOTIDE SEQUENCE [LARGE SCALE GENOMIC DNA]</scope>
    <source>
        <strain evidence="3 4">UAB CTIP</strain>
    </source>
</reference>
<keyword evidence="4" id="KW-1185">Reference proteome</keyword>
<dbReference type="KEGG" id="mpu:MYPU_1690"/>
<dbReference type="InterPro" id="IPR035926">
    <property type="entry name" value="NusB-like_sf"/>
</dbReference>
<dbReference type="Proteomes" id="UP000000528">
    <property type="component" value="Chromosome"/>
</dbReference>
<evidence type="ECO:0000313" key="3">
    <source>
        <dbReference type="EMBL" id="CAC13342.1"/>
    </source>
</evidence>
<dbReference type="STRING" id="272635.gene:17576754"/>
<organism evidence="4">
    <name type="scientific">Mycoplasmopsis pulmonis (strain UAB CTIP)</name>
    <name type="common">Mycoplasma pulmonis</name>
    <dbReference type="NCBI Taxonomy" id="272635"/>
    <lineage>
        <taxon>Bacteria</taxon>
        <taxon>Bacillati</taxon>
        <taxon>Mycoplasmatota</taxon>
        <taxon>Mycoplasmoidales</taxon>
        <taxon>Metamycoplasmataceae</taxon>
        <taxon>Mycoplasmopsis</taxon>
    </lineage>
</organism>
<dbReference type="GO" id="GO:0006355">
    <property type="term" value="P:regulation of DNA-templated transcription"/>
    <property type="evidence" value="ECO:0007669"/>
    <property type="project" value="InterPro"/>
</dbReference>
<feature type="domain" description="NusB/RsmB/TIM44" evidence="2">
    <location>
        <begin position="58"/>
        <end position="143"/>
    </location>
</feature>
<sequence>MRLHMEKIINSELPSIYRDKRLSRFLMICEIYKWYLSESNLDINDDFVNQAFSLEENKVLKLILKNKTKFENLISKFLKSNSLKWEQILPLIKAIILFFSVQISLQDLDGPVLISEALEISKDLIYEKKEVAFINAILDKISKFFKELNDYKGNKKESKI</sequence>
<evidence type="ECO:0000259" key="2">
    <source>
        <dbReference type="Pfam" id="PF01029"/>
    </source>
</evidence>
<dbReference type="PIR" id="A90533">
    <property type="entry name" value="A90533"/>
</dbReference>
<gene>
    <name evidence="3" type="ordered locus">MYPU_1690</name>
</gene>
<evidence type="ECO:0000313" key="4">
    <source>
        <dbReference type="Proteomes" id="UP000000528"/>
    </source>
</evidence>
<keyword evidence="1" id="KW-0694">RNA-binding</keyword>
<proteinExistence type="predicted"/>
<dbReference type="Gene3D" id="1.10.940.10">
    <property type="entry name" value="NusB-like"/>
    <property type="match status" value="1"/>
</dbReference>
<evidence type="ECO:0000256" key="1">
    <source>
        <dbReference type="ARBA" id="ARBA00022884"/>
    </source>
</evidence>
<dbReference type="Pfam" id="PF01029">
    <property type="entry name" value="NusB"/>
    <property type="match status" value="1"/>
</dbReference>
<dbReference type="AlphaFoldDB" id="Q98R41"/>
<accession>Q98R41</accession>
<name>Q98R41_MYCPU</name>
<dbReference type="SUPFAM" id="SSF48013">
    <property type="entry name" value="NusB-like"/>
    <property type="match status" value="1"/>
</dbReference>